<feature type="region of interest" description="Disordered" evidence="10">
    <location>
        <begin position="367"/>
        <end position="481"/>
    </location>
</feature>
<feature type="compositionally biased region" description="Polar residues" evidence="10">
    <location>
        <begin position="174"/>
        <end position="183"/>
    </location>
</feature>
<dbReference type="GO" id="GO:0005634">
    <property type="term" value="C:nucleus"/>
    <property type="evidence" value="ECO:0007669"/>
    <property type="project" value="UniProtKB-SubCell"/>
</dbReference>
<evidence type="ECO:0000256" key="8">
    <source>
        <dbReference type="ARBA" id="ARBA00023242"/>
    </source>
</evidence>
<dbReference type="PANTHER" id="PTHR12133:SF2">
    <property type="entry name" value="TRNA (ADENINE(58)-N(1))-METHYLTRANSFERASE CATALYTIC SUBUNIT TRMT61A"/>
    <property type="match status" value="1"/>
</dbReference>
<keyword evidence="7" id="KW-0819">tRNA processing</keyword>
<evidence type="ECO:0000313" key="12">
    <source>
        <dbReference type="EMBL" id="PWN25284.1"/>
    </source>
</evidence>
<feature type="compositionally biased region" description="Basic and acidic residues" evidence="10">
    <location>
        <begin position="412"/>
        <end position="421"/>
    </location>
</feature>
<feature type="compositionally biased region" description="Polar residues" evidence="10">
    <location>
        <begin position="193"/>
        <end position="202"/>
    </location>
</feature>
<dbReference type="EMBL" id="KZ819676">
    <property type="protein sequence ID" value="PWN25284.1"/>
    <property type="molecule type" value="Genomic_DNA"/>
</dbReference>
<dbReference type="OrthoDB" id="1925287at2759"/>
<dbReference type="InterPro" id="IPR029063">
    <property type="entry name" value="SAM-dependent_MTases_sf"/>
</dbReference>
<evidence type="ECO:0000256" key="2">
    <source>
        <dbReference type="ARBA" id="ARBA00012796"/>
    </source>
</evidence>
<sequence>MDLQASTSTSMAGSLDDSLFIAEGNLVILYMSRDRPPIPLCVTPGATYANNYGVFPHSSILGQPYGSVLHSAPPSRGFVTLLRPTPELWTLALPHRTQILYAPDMSFIASKLALGPGAKVVEAGTGSGSFTHFLARCVGSDDGDRKGTALGYGWKGLKGMGISAKKGERVQTRPPRSSSNNQESEAEDGSPANEGSSSSRQASPPFKEAPTPGAEMDARIAQAQAQAAPTPDDESASSSSSSSSPPNSRGRVYSFEFHLQRSERAREEFLSHSLTPSLVSLSHRNVCLSGFPSSLNGQADAAFLDLPAPWEAIPFLTAVLSPSSTTRVCCFSPCIEQVLRTVKALNCCGFREVETYECLVRTHESVFSGQGGEGRDVSEVKGRLREVGEKRRKASELQRRRALERKARKAGQQRDEVRGEDEGADEDGEDKQHQENGGNGSHSAKRQRRDDSPAGDNEDDDDDDDQKGATSKITMSGHGVPIIRSNVHSRVHPTMRGHTSYLTFAVLLPRFTTTSQ</sequence>
<dbReference type="InterPro" id="IPR049470">
    <property type="entry name" value="TRM61_C"/>
</dbReference>
<evidence type="ECO:0000256" key="3">
    <source>
        <dbReference type="ARBA" id="ARBA00015963"/>
    </source>
</evidence>
<dbReference type="Pfam" id="PF08704">
    <property type="entry name" value="GCD14"/>
    <property type="match status" value="2"/>
</dbReference>
<evidence type="ECO:0000256" key="5">
    <source>
        <dbReference type="ARBA" id="ARBA00022679"/>
    </source>
</evidence>
<dbReference type="GO" id="GO:0031515">
    <property type="term" value="C:tRNA (m1A) methyltransferase complex"/>
    <property type="evidence" value="ECO:0007669"/>
    <property type="project" value="InterPro"/>
</dbReference>
<name>A0A316UK22_9BASI</name>
<keyword evidence="6" id="KW-0949">S-adenosyl-L-methionine</keyword>
<organism evidence="12 13">
    <name type="scientific">Jaminaea rosea</name>
    <dbReference type="NCBI Taxonomy" id="1569628"/>
    <lineage>
        <taxon>Eukaryota</taxon>
        <taxon>Fungi</taxon>
        <taxon>Dikarya</taxon>
        <taxon>Basidiomycota</taxon>
        <taxon>Ustilaginomycotina</taxon>
        <taxon>Exobasidiomycetes</taxon>
        <taxon>Microstromatales</taxon>
        <taxon>Microstromatales incertae sedis</taxon>
        <taxon>Jaminaea</taxon>
    </lineage>
</organism>
<feature type="region of interest" description="Disordered" evidence="10">
    <location>
        <begin position="163"/>
        <end position="251"/>
    </location>
</feature>
<dbReference type="PANTHER" id="PTHR12133">
    <property type="entry name" value="TRNA (ADENINE(58)-N(1))-METHYLTRANSFERASE"/>
    <property type="match status" value="1"/>
</dbReference>
<evidence type="ECO:0000256" key="10">
    <source>
        <dbReference type="SAM" id="MobiDB-lite"/>
    </source>
</evidence>
<evidence type="ECO:0000256" key="9">
    <source>
        <dbReference type="ARBA" id="ARBA00033309"/>
    </source>
</evidence>
<dbReference type="GeneID" id="37028728"/>
<keyword evidence="8" id="KW-0539">Nucleus</keyword>
<feature type="domain" description="tRNA (adenine(58)-N(1))-methyltransferase catalytic subunit TRM61 C-terminal" evidence="11">
    <location>
        <begin position="77"/>
        <end position="139"/>
    </location>
</feature>
<comment type="subcellular location">
    <subcellularLocation>
        <location evidence="1">Nucleus</location>
    </subcellularLocation>
</comment>
<evidence type="ECO:0000256" key="7">
    <source>
        <dbReference type="ARBA" id="ARBA00022694"/>
    </source>
</evidence>
<keyword evidence="5 12" id="KW-0808">Transferase</keyword>
<dbReference type="AlphaFoldDB" id="A0A316UK22"/>
<keyword evidence="13" id="KW-1185">Reference proteome</keyword>
<dbReference type="GO" id="GO:0030488">
    <property type="term" value="P:tRNA methylation"/>
    <property type="evidence" value="ECO:0007669"/>
    <property type="project" value="InterPro"/>
</dbReference>
<dbReference type="InterPro" id="IPR014816">
    <property type="entry name" value="tRNA_MeTrfase_Gcd14"/>
</dbReference>
<dbReference type="PROSITE" id="PS51620">
    <property type="entry name" value="SAM_TRM61"/>
    <property type="match status" value="1"/>
</dbReference>
<feature type="domain" description="tRNA (adenine(58)-N(1))-methyltransferase catalytic subunit TRM61 C-terminal" evidence="11">
    <location>
        <begin position="235"/>
        <end position="366"/>
    </location>
</feature>
<accession>A0A316UK22</accession>
<dbReference type="RefSeq" id="XP_025359896.1">
    <property type="nucleotide sequence ID" value="XM_025506905.1"/>
</dbReference>
<protein>
    <recommendedName>
        <fullName evidence="3">tRNA (adenine(58)-N(1))-methyltransferase catalytic subunit TRM61</fullName>
        <ecNumber evidence="2">2.1.1.220</ecNumber>
    </recommendedName>
    <alternativeName>
        <fullName evidence="9">tRNA(m1A58)-methyltransferase subunit TRM61</fullName>
    </alternativeName>
</protein>
<keyword evidence="4 12" id="KW-0489">Methyltransferase</keyword>
<evidence type="ECO:0000256" key="1">
    <source>
        <dbReference type="ARBA" id="ARBA00004123"/>
    </source>
</evidence>
<dbReference type="Proteomes" id="UP000245884">
    <property type="component" value="Unassembled WGS sequence"/>
</dbReference>
<proteinExistence type="predicted"/>
<reference evidence="12 13" key="1">
    <citation type="journal article" date="2018" name="Mol. Biol. Evol.">
        <title>Broad Genomic Sampling Reveals a Smut Pathogenic Ancestry of the Fungal Clade Ustilaginomycotina.</title>
        <authorList>
            <person name="Kijpornyongpan T."/>
            <person name="Mondo S.J."/>
            <person name="Barry K."/>
            <person name="Sandor L."/>
            <person name="Lee J."/>
            <person name="Lipzen A."/>
            <person name="Pangilinan J."/>
            <person name="LaButti K."/>
            <person name="Hainaut M."/>
            <person name="Henrissat B."/>
            <person name="Grigoriev I.V."/>
            <person name="Spatafora J.W."/>
            <person name="Aime M.C."/>
        </authorList>
    </citation>
    <scope>NUCLEOTIDE SEQUENCE [LARGE SCALE GENOMIC DNA]</scope>
    <source>
        <strain evidence="12 13">MCA 5214</strain>
    </source>
</reference>
<dbReference type="STRING" id="1569628.A0A316UK22"/>
<feature type="compositionally biased region" description="Acidic residues" evidence="10">
    <location>
        <begin position="456"/>
        <end position="465"/>
    </location>
</feature>
<dbReference type="EC" id="2.1.1.220" evidence="2"/>
<dbReference type="GO" id="GO:0160107">
    <property type="term" value="F:tRNA (adenine(58)-N1)-methyltransferase activity"/>
    <property type="evidence" value="ECO:0007669"/>
    <property type="project" value="UniProtKB-EC"/>
</dbReference>
<evidence type="ECO:0000256" key="6">
    <source>
        <dbReference type="ARBA" id="ARBA00022691"/>
    </source>
</evidence>
<evidence type="ECO:0000256" key="4">
    <source>
        <dbReference type="ARBA" id="ARBA00022603"/>
    </source>
</evidence>
<dbReference type="Gene3D" id="3.40.50.150">
    <property type="entry name" value="Vaccinia Virus protein VP39"/>
    <property type="match status" value="2"/>
</dbReference>
<feature type="compositionally biased region" description="Basic and acidic residues" evidence="10">
    <location>
        <begin position="373"/>
        <end position="405"/>
    </location>
</feature>
<dbReference type="SUPFAM" id="SSF53335">
    <property type="entry name" value="S-adenosyl-L-methionine-dependent methyltransferases"/>
    <property type="match status" value="1"/>
</dbReference>
<dbReference type="Gene3D" id="3.10.330.20">
    <property type="match status" value="1"/>
</dbReference>
<evidence type="ECO:0000259" key="11">
    <source>
        <dbReference type="Pfam" id="PF08704"/>
    </source>
</evidence>
<evidence type="ECO:0000313" key="13">
    <source>
        <dbReference type="Proteomes" id="UP000245884"/>
    </source>
</evidence>
<gene>
    <name evidence="12" type="ORF">BDZ90DRAFT_234131</name>
</gene>